<keyword evidence="1" id="KW-0433">Leucine-rich repeat</keyword>
<dbReference type="InterPro" id="IPR025875">
    <property type="entry name" value="Leu-rich_rpt_4"/>
</dbReference>
<dbReference type="SMART" id="SM00446">
    <property type="entry name" value="LRRcap"/>
    <property type="match status" value="1"/>
</dbReference>
<dbReference type="EMBL" id="CAHIKZ030000682">
    <property type="protein sequence ID" value="CAE1233231.1"/>
    <property type="molecule type" value="Genomic_DNA"/>
</dbReference>
<evidence type="ECO:0000313" key="5">
    <source>
        <dbReference type="Proteomes" id="UP000597762"/>
    </source>
</evidence>
<dbReference type="InterPro" id="IPR032675">
    <property type="entry name" value="LRR_dom_sf"/>
</dbReference>
<dbReference type="PANTHER" id="PTHR18849:SF0">
    <property type="entry name" value="CILIA- AND FLAGELLA-ASSOCIATED PROTEIN 410-RELATED"/>
    <property type="match status" value="1"/>
</dbReference>
<dbReference type="InterPro" id="IPR003603">
    <property type="entry name" value="U2A'_phosphoprotein32A_C"/>
</dbReference>
<dbReference type="OrthoDB" id="1517790at2759"/>
<protein>
    <submittedName>
        <fullName evidence="4">CFAP410</fullName>
    </submittedName>
</protein>
<dbReference type="PROSITE" id="PS51450">
    <property type="entry name" value="LRR"/>
    <property type="match status" value="1"/>
</dbReference>
<dbReference type="PANTHER" id="PTHR18849">
    <property type="entry name" value="LEUCINE RICH REPEAT PROTEIN"/>
    <property type="match status" value="1"/>
</dbReference>
<reference evidence="4" key="1">
    <citation type="submission" date="2021-01" db="EMBL/GenBank/DDBJ databases">
        <authorList>
            <person name="Li R."/>
            <person name="Bekaert M."/>
        </authorList>
    </citation>
    <scope>NUCLEOTIDE SEQUENCE</scope>
    <source>
        <strain evidence="4">Farmed</strain>
    </source>
</reference>
<organism evidence="4 5">
    <name type="scientific">Acanthosepion pharaonis</name>
    <name type="common">Pharaoh cuttlefish</name>
    <name type="synonym">Sepia pharaonis</name>
    <dbReference type="NCBI Taxonomy" id="158019"/>
    <lineage>
        <taxon>Eukaryota</taxon>
        <taxon>Metazoa</taxon>
        <taxon>Spiralia</taxon>
        <taxon>Lophotrochozoa</taxon>
        <taxon>Mollusca</taxon>
        <taxon>Cephalopoda</taxon>
        <taxon>Coleoidea</taxon>
        <taxon>Decapodiformes</taxon>
        <taxon>Sepiida</taxon>
        <taxon>Sepiina</taxon>
        <taxon>Sepiidae</taxon>
        <taxon>Acanthosepion</taxon>
    </lineage>
</organism>
<dbReference type="AlphaFoldDB" id="A0A812BF51"/>
<accession>A0A812BF51</accession>
<name>A0A812BF51_ACAPH</name>
<dbReference type="SUPFAM" id="SSF52058">
    <property type="entry name" value="L domain-like"/>
    <property type="match status" value="1"/>
</dbReference>
<keyword evidence="5" id="KW-1185">Reference proteome</keyword>
<dbReference type="Pfam" id="PF12799">
    <property type="entry name" value="LRR_4"/>
    <property type="match status" value="1"/>
</dbReference>
<evidence type="ECO:0000313" key="4">
    <source>
        <dbReference type="EMBL" id="CAE1233231.1"/>
    </source>
</evidence>
<feature type="domain" description="U2A'/phosphoprotein 32 family A C-terminal" evidence="3">
    <location>
        <begin position="111"/>
        <end position="129"/>
    </location>
</feature>
<evidence type="ECO:0000256" key="1">
    <source>
        <dbReference type="ARBA" id="ARBA00022614"/>
    </source>
</evidence>
<comment type="caution">
    <text evidence="4">The sequence shown here is derived from an EMBL/GenBank/DDBJ whole genome shotgun (WGS) entry which is preliminary data.</text>
</comment>
<evidence type="ECO:0000256" key="2">
    <source>
        <dbReference type="ARBA" id="ARBA00022737"/>
    </source>
</evidence>
<gene>
    <name evidence="4" type="ORF">SPHA_18895</name>
</gene>
<keyword evidence="2" id="KW-0677">Repeat</keyword>
<proteinExistence type="predicted"/>
<dbReference type="Proteomes" id="UP000597762">
    <property type="component" value="Unassembled WGS sequence"/>
</dbReference>
<dbReference type="InterPro" id="IPR001611">
    <property type="entry name" value="Leu-rich_rpt"/>
</dbReference>
<dbReference type="Gene3D" id="3.80.10.10">
    <property type="entry name" value="Ribonuclease Inhibitor"/>
    <property type="match status" value="1"/>
</dbReference>
<evidence type="ECO:0000259" key="3">
    <source>
        <dbReference type="SMART" id="SM00446"/>
    </source>
</evidence>
<sequence>MRTKPLIGGSTLTEEQVLEITNAKQLENVKRLNVWSCDLSDIKIIRKLPNLEVCSVSSNFIESLEDFKDCVSLKELFARNNNISELHEICHLKNLVNLRVLWIDKNPVSQLEGYRETVLRALPHLEKLDNLVVTSEEVSLAQTNGMEICLPDQKEPTPHQQEEVPRFSNWKEAITHSIEEINKVRAEHGLPTLSLENLLPDHYMSTHNSERNTHILQAVLQLVKELDELSLKLVRKSIDRKLETMGAV</sequence>